<dbReference type="OrthoDB" id="39591at2759"/>
<dbReference type="InterPro" id="IPR019451">
    <property type="entry name" value="Rtp1_C1"/>
</dbReference>
<feature type="domain" description="TANGO6 N-terminal" evidence="6">
    <location>
        <begin position="37"/>
        <end position="235"/>
    </location>
</feature>
<evidence type="ECO:0008006" key="9">
    <source>
        <dbReference type="Google" id="ProtNLM"/>
    </source>
</evidence>
<protein>
    <recommendedName>
        <fullName evidence="9">RNA polymerase II assembly factor Rtp1 C-terminal domain-containing protein</fullName>
    </recommendedName>
</protein>
<dbReference type="Pfam" id="PF10363">
    <property type="entry name" value="RTP1_C1"/>
    <property type="match status" value="1"/>
</dbReference>
<comment type="similarity">
    <text evidence="1">Belongs to the Tango6 family.</text>
</comment>
<dbReference type="Proteomes" id="UP000612746">
    <property type="component" value="Unassembled WGS sequence"/>
</dbReference>
<dbReference type="Pfam" id="PF23565">
    <property type="entry name" value="ARM_TANGO6"/>
    <property type="match status" value="1"/>
</dbReference>
<dbReference type="GO" id="GO:0009306">
    <property type="term" value="P:protein secretion"/>
    <property type="evidence" value="ECO:0007669"/>
    <property type="project" value="TreeGrafter"/>
</dbReference>
<dbReference type="EMBL" id="JAEPRA010000009">
    <property type="protein sequence ID" value="KAG2180559.1"/>
    <property type="molecule type" value="Genomic_DNA"/>
</dbReference>
<dbReference type="InterPro" id="IPR057407">
    <property type="entry name" value="HEAT_TANGO6"/>
</dbReference>
<dbReference type="PANTHER" id="PTHR20959">
    <property type="entry name" value="TRANSPORT AND GOLGI ORGANIZATION PROTEIN 6 FAMILY MEMBER"/>
    <property type="match status" value="1"/>
</dbReference>
<dbReference type="AlphaFoldDB" id="A0A8H7PW40"/>
<proteinExistence type="inferred from homology"/>
<dbReference type="InterPro" id="IPR016024">
    <property type="entry name" value="ARM-type_fold"/>
</dbReference>
<feature type="region of interest" description="Disordered" evidence="2">
    <location>
        <begin position="229"/>
        <end position="248"/>
    </location>
</feature>
<keyword evidence="8" id="KW-1185">Reference proteome</keyword>
<feature type="domain" description="TANGO6 HEAT repeat" evidence="5">
    <location>
        <begin position="310"/>
        <end position="538"/>
    </location>
</feature>
<evidence type="ECO:0000259" key="5">
    <source>
        <dbReference type="Pfam" id="PF23565"/>
    </source>
</evidence>
<comment type="caution">
    <text evidence="7">The sequence shown here is derived from an EMBL/GenBank/DDBJ whole genome shotgun (WGS) entry which is preliminary data.</text>
</comment>
<reference evidence="7" key="1">
    <citation type="submission" date="2020-12" db="EMBL/GenBank/DDBJ databases">
        <title>Metabolic potential, ecology and presence of endohyphal bacteria is reflected in genomic diversity of Mucoromycotina.</title>
        <authorList>
            <person name="Muszewska A."/>
            <person name="Okrasinska A."/>
            <person name="Steczkiewicz K."/>
            <person name="Drgas O."/>
            <person name="Orlowska M."/>
            <person name="Perlinska-Lenart U."/>
            <person name="Aleksandrzak-Piekarczyk T."/>
            <person name="Szatraj K."/>
            <person name="Zielenkiewicz U."/>
            <person name="Pilsyk S."/>
            <person name="Malc E."/>
            <person name="Mieczkowski P."/>
            <person name="Kruszewska J.S."/>
            <person name="Biernat P."/>
            <person name="Pawlowska J."/>
        </authorList>
    </citation>
    <scope>NUCLEOTIDE SEQUENCE</scope>
    <source>
        <strain evidence="7">WA0000051536</strain>
    </source>
</reference>
<feature type="domain" description="RNA polymerase II assembly factor Rtp1 C-terminal" evidence="4">
    <location>
        <begin position="767"/>
        <end position="878"/>
    </location>
</feature>
<dbReference type="InterPro" id="IPR011989">
    <property type="entry name" value="ARM-like"/>
</dbReference>
<evidence type="ECO:0000313" key="8">
    <source>
        <dbReference type="Proteomes" id="UP000612746"/>
    </source>
</evidence>
<gene>
    <name evidence="7" type="ORF">INT44_003563</name>
</gene>
<dbReference type="InterPro" id="IPR039600">
    <property type="entry name" value="TANGO6/Rtp1"/>
</dbReference>
<evidence type="ECO:0000259" key="3">
    <source>
        <dbReference type="Pfam" id="PF10304"/>
    </source>
</evidence>
<dbReference type="SUPFAM" id="SSF48371">
    <property type="entry name" value="ARM repeat"/>
    <property type="match status" value="1"/>
</dbReference>
<sequence length="1013" mass="112477">MASPPSSSIVIANQTLKEVIANASKLIEGSFAANEKDEKHLNDQLAKSLAELDITEPTDGTDQAMDVEAPTDDIKWQFVLRCLEYLKLIQRELNSKVDSEEAKGLKELLGVKDLRVVHTLLEIVITWGEYPQLLNGVGLPLKQRLLPSINHSSGFVSNSPTQQEAEKSLDIGHLSQIMTDLTDIIQSKPKEETYTSVASILLNRHLIDIYAGLLQMAYAPFSAIEKEQSELSKKEGGESAEQPRLSPFQVNAPQVQTDREKFAERFQRLFKSVDSYKSMESLSLLLGTSPLHPVPNWLRSICGRFLSQVLLRPKGVAAVLDFSIGGIQEVKLGQMEKLSTLITTLPFQVRSVESYLSILCPQLIDIIAQGIPDAKTQVVSFIIAKLMVKYRSLSEKYLIDPVVGFLAKSWDQDQCPPQEENQIEDSFDPVVVSEERIGQIMTTIHTLLVSAEPSPEIIQAFLSSSVPALYHLYQFSHHSKSGLKDTTGDILTTYFRIVSTSEATMELKRILFDKKGDKRLAYFAPGPTGGVVMRLHKKPPVVAGDHLQVDTNIFVDFVQTIGIQTLCGDFFVALLNEYFSLQSESGRSVAPKIILMVLNLIMTMLDKLGPTILQNPTQIIAFASNVIDSHLMQADHQGSNEPVPTLATPGNAGLAGISNLVSEEDNYEDTMDDDAAIMEDDLGTLFLAVNLLGAVLNENDELDKQAKQLLGALLPKLQVLQNHPVPAIQESARELSLVIKSREAEENVSDRMAGSNNASMQSSIDTYKQAMESLRDELMPVRAHGMGMLKNMVLAKDPLVADGKGLDEVLDIFVNMVQDDDSFIYLNAVKGLCALTDVHGNKIITKLAKIYADTKRPLDHRLRIGEALQQTVQRCGEALGKYVDSLLEPLEAVLGNRETDKHLRVSALSIIGVACQTCPVALTDRLWSLMHWILTILDFEKEVEIRRAATVVILSLFRGFASQTLYSYPADLLKKTYRTLRYVEDTDKDELTRYQARVALSDLDTIMRNEIFQ</sequence>
<evidence type="ECO:0000256" key="1">
    <source>
        <dbReference type="ARBA" id="ARBA00005724"/>
    </source>
</evidence>
<evidence type="ECO:0000313" key="7">
    <source>
        <dbReference type="EMBL" id="KAG2180559.1"/>
    </source>
</evidence>
<dbReference type="InterPro" id="IPR019414">
    <property type="entry name" value="Rtp1_C2"/>
</dbReference>
<dbReference type="PANTHER" id="PTHR20959:SF1">
    <property type="entry name" value="TRANSPORT AND GOLGI ORGANIZATION PROTEIN 6 HOMOLOG"/>
    <property type="match status" value="1"/>
</dbReference>
<dbReference type="InterPro" id="IPR057347">
    <property type="entry name" value="TANGO6_N"/>
</dbReference>
<dbReference type="Pfam" id="PF25267">
    <property type="entry name" value="TANGO6_N"/>
    <property type="match status" value="1"/>
</dbReference>
<evidence type="ECO:0000256" key="2">
    <source>
        <dbReference type="SAM" id="MobiDB-lite"/>
    </source>
</evidence>
<evidence type="ECO:0000259" key="4">
    <source>
        <dbReference type="Pfam" id="PF10363"/>
    </source>
</evidence>
<name>A0A8H7PW40_9FUNG</name>
<dbReference type="Pfam" id="PF10304">
    <property type="entry name" value="RTP1_C2"/>
    <property type="match status" value="1"/>
</dbReference>
<organism evidence="7 8">
    <name type="scientific">Umbelopsis vinacea</name>
    <dbReference type="NCBI Taxonomy" id="44442"/>
    <lineage>
        <taxon>Eukaryota</taxon>
        <taxon>Fungi</taxon>
        <taxon>Fungi incertae sedis</taxon>
        <taxon>Mucoromycota</taxon>
        <taxon>Mucoromycotina</taxon>
        <taxon>Umbelopsidomycetes</taxon>
        <taxon>Umbelopsidales</taxon>
        <taxon>Umbelopsidaceae</taxon>
        <taxon>Umbelopsis</taxon>
    </lineage>
</organism>
<feature type="domain" description="RNA polymerase II assembly factor Rtp1 C-terminal" evidence="3">
    <location>
        <begin position="973"/>
        <end position="1005"/>
    </location>
</feature>
<accession>A0A8H7PW40</accession>
<evidence type="ECO:0000259" key="6">
    <source>
        <dbReference type="Pfam" id="PF25267"/>
    </source>
</evidence>
<dbReference type="Gene3D" id="1.25.10.10">
    <property type="entry name" value="Leucine-rich Repeat Variant"/>
    <property type="match status" value="1"/>
</dbReference>